<keyword evidence="2" id="KW-0378">Hydrolase</keyword>
<dbReference type="InterPro" id="IPR005120">
    <property type="entry name" value="UPF3_dom"/>
</dbReference>
<reference evidence="7 8" key="1">
    <citation type="submission" date="2020-04" db="EMBL/GenBank/DDBJ databases">
        <title>Perkinsus olseni comparative genomics.</title>
        <authorList>
            <person name="Bogema D.R."/>
        </authorList>
    </citation>
    <scope>NUCLEOTIDE SEQUENCE [LARGE SCALE GENOMIC DNA]</scope>
    <source>
        <strain evidence="7">00978-12</strain>
    </source>
</reference>
<dbReference type="Pfam" id="PF13532">
    <property type="entry name" value="2OG-FeII_Oxy_2"/>
    <property type="match status" value="1"/>
</dbReference>
<evidence type="ECO:0000256" key="4">
    <source>
        <dbReference type="SAM" id="MobiDB-lite"/>
    </source>
</evidence>
<evidence type="ECO:0000259" key="6">
    <source>
        <dbReference type="Pfam" id="PF13532"/>
    </source>
</evidence>
<accession>A0A7J6NUD1</accession>
<feature type="compositionally biased region" description="Basic and acidic residues" evidence="4">
    <location>
        <begin position="252"/>
        <end position="299"/>
    </location>
</feature>
<keyword evidence="3" id="KW-0866">Nonsense-mediated mRNA decay</keyword>
<evidence type="ECO:0000313" key="7">
    <source>
        <dbReference type="EMBL" id="KAF4687473.1"/>
    </source>
</evidence>
<dbReference type="CDD" id="cd01310">
    <property type="entry name" value="TatD_DNAse"/>
    <property type="match status" value="1"/>
</dbReference>
<name>A0A7J6NUD1_PEROL</name>
<dbReference type="InterPro" id="IPR035979">
    <property type="entry name" value="RBD_domain_sf"/>
</dbReference>
<feature type="compositionally biased region" description="Polar residues" evidence="4">
    <location>
        <begin position="67"/>
        <end position="78"/>
    </location>
</feature>
<feature type="compositionally biased region" description="Polar residues" evidence="4">
    <location>
        <begin position="42"/>
        <end position="55"/>
    </location>
</feature>
<dbReference type="AlphaFoldDB" id="A0A7J6NUD1"/>
<feature type="domain" description="UPF3" evidence="5">
    <location>
        <begin position="366"/>
        <end position="504"/>
    </location>
</feature>
<evidence type="ECO:0008006" key="9">
    <source>
        <dbReference type="Google" id="ProtNLM"/>
    </source>
</evidence>
<feature type="region of interest" description="Disordered" evidence="4">
    <location>
        <begin position="529"/>
        <end position="604"/>
    </location>
</feature>
<dbReference type="CDD" id="cd12455">
    <property type="entry name" value="RRM_like_Smg4_UPF3"/>
    <property type="match status" value="1"/>
</dbReference>
<proteinExistence type="inferred from homology"/>
<dbReference type="PANTHER" id="PTHR47176:SF1">
    <property type="entry name" value="OS04G0577500 PROTEIN"/>
    <property type="match status" value="1"/>
</dbReference>
<feature type="region of interest" description="Disordered" evidence="4">
    <location>
        <begin position="38"/>
        <end position="88"/>
    </location>
</feature>
<dbReference type="PANTHER" id="PTHR47176">
    <property type="entry name" value="OSJNBA0020J04.13 PROTEIN"/>
    <property type="match status" value="1"/>
</dbReference>
<dbReference type="SUPFAM" id="SSF51556">
    <property type="entry name" value="Metallo-dependent hydrolases"/>
    <property type="match status" value="1"/>
</dbReference>
<dbReference type="SUPFAM" id="SSF51197">
    <property type="entry name" value="Clavaminate synthase-like"/>
    <property type="match status" value="1"/>
</dbReference>
<feature type="compositionally biased region" description="Basic and acidic residues" evidence="4">
    <location>
        <begin position="554"/>
        <end position="574"/>
    </location>
</feature>
<evidence type="ECO:0000313" key="8">
    <source>
        <dbReference type="Proteomes" id="UP000541610"/>
    </source>
</evidence>
<dbReference type="GO" id="GO:0016788">
    <property type="term" value="F:hydrolase activity, acting on ester bonds"/>
    <property type="evidence" value="ECO:0007669"/>
    <property type="project" value="InterPro"/>
</dbReference>
<dbReference type="EMBL" id="JABANP010000185">
    <property type="protein sequence ID" value="KAF4687473.1"/>
    <property type="molecule type" value="Genomic_DNA"/>
</dbReference>
<dbReference type="Gene3D" id="2.60.120.590">
    <property type="entry name" value="Alpha-ketoglutarate-dependent dioxygenase AlkB-like"/>
    <property type="match status" value="1"/>
</dbReference>
<dbReference type="PROSITE" id="PS01091">
    <property type="entry name" value="TATD_3"/>
    <property type="match status" value="1"/>
</dbReference>
<dbReference type="InterPro" id="IPR018228">
    <property type="entry name" value="DNase_TatD-rel_CS"/>
</dbReference>
<dbReference type="Gene3D" id="3.30.70.330">
    <property type="match status" value="1"/>
</dbReference>
<dbReference type="InterPro" id="IPR027450">
    <property type="entry name" value="AlkB-like"/>
</dbReference>
<comment type="similarity">
    <text evidence="1">Belongs to the RENT3 family.</text>
</comment>
<dbReference type="InterPro" id="IPR032466">
    <property type="entry name" value="Metal_Hydrolase"/>
</dbReference>
<dbReference type="Proteomes" id="UP000541610">
    <property type="component" value="Unassembled WGS sequence"/>
</dbReference>
<dbReference type="OrthoDB" id="449394at2759"/>
<dbReference type="SUPFAM" id="SSF54928">
    <property type="entry name" value="RNA-binding domain, RBD"/>
    <property type="match status" value="1"/>
</dbReference>
<feature type="domain" description="Alpha-ketoglutarate-dependent dioxygenase AlkB-like" evidence="6">
    <location>
        <begin position="136"/>
        <end position="250"/>
    </location>
</feature>
<dbReference type="InterPro" id="IPR001130">
    <property type="entry name" value="TatD-like"/>
</dbReference>
<evidence type="ECO:0000256" key="2">
    <source>
        <dbReference type="ARBA" id="ARBA00022801"/>
    </source>
</evidence>
<evidence type="ECO:0000259" key="5">
    <source>
        <dbReference type="Pfam" id="PF03467"/>
    </source>
</evidence>
<dbReference type="GO" id="GO:0003676">
    <property type="term" value="F:nucleic acid binding"/>
    <property type="evidence" value="ECO:0007669"/>
    <property type="project" value="InterPro"/>
</dbReference>
<dbReference type="InterPro" id="IPR037151">
    <property type="entry name" value="AlkB-like_sf"/>
</dbReference>
<comment type="caution">
    <text evidence="7">The sequence shown here is derived from an EMBL/GenBank/DDBJ whole genome shotgun (WGS) entry which is preliminary data.</text>
</comment>
<feature type="region of interest" description="Disordered" evidence="4">
    <location>
        <begin position="252"/>
        <end position="368"/>
    </location>
</feature>
<evidence type="ECO:0000256" key="1">
    <source>
        <dbReference type="ARBA" id="ARBA00005991"/>
    </source>
</evidence>
<organism evidence="7 8">
    <name type="scientific">Perkinsus olseni</name>
    <name type="common">Perkinsus atlanticus</name>
    <dbReference type="NCBI Taxonomy" id="32597"/>
    <lineage>
        <taxon>Eukaryota</taxon>
        <taxon>Sar</taxon>
        <taxon>Alveolata</taxon>
        <taxon>Perkinsozoa</taxon>
        <taxon>Perkinsea</taxon>
        <taxon>Perkinsida</taxon>
        <taxon>Perkinsidae</taxon>
        <taxon>Perkinsus</taxon>
    </lineage>
</organism>
<evidence type="ECO:0000256" key="3">
    <source>
        <dbReference type="ARBA" id="ARBA00023161"/>
    </source>
</evidence>
<dbReference type="InterPro" id="IPR012677">
    <property type="entry name" value="Nucleotide-bd_a/b_plait_sf"/>
</dbReference>
<feature type="compositionally biased region" description="Basic and acidic residues" evidence="4">
    <location>
        <begin position="349"/>
        <end position="360"/>
    </location>
</feature>
<sequence length="871" mass="95285">MTDSSGAALLNLLHRGGSRPKAGSSGGKELLALLKGKPTSWDEASSSTVGSSEPSASPGLDRLFGRSNGTESFSPPQTTDDEKPYKRGICAGTGRTAIAASTATTVDSLMASVTWVMSGLFSLEESELFLSMLMSEKHVSWNTVGYGRDVVQFSSPKGMKYSFSESEYTADAFPPFVLGIMHRVKSVLEPVYGRDKVQFNYCVANVYRSGRAGVTYHSDNEPELRSDCPIACVSFGAERIFSLKRMRARQEVVEEGKPDKQPERVAEAKNEKGLPTDKGGDARGKGKGKKGAEGRKEESTPTTPGKGKGGGRAGKGKGKGRMGDHDDEENSKARKGKGGSEGGKSKSSTPEKGKEIDEKGPPGSSRKVVVRLLPPTITEEQLWKSIPETVKGSVVWRYFVPGVQPKRPSITSPAVNSRCYLEFDSKQRAADFVNSFHGHKFVDHLGETYRAVVCAAPWGRCMPGGSSRRPRHSRDVKEGSIDRCKYFKDFIASIAEEAPAALPEPLEVTCDPAKTPLVDYINDWYKEKEKRREKERRRQREAAEEARKKKKHAAKEAKKAGEKKGAVEPQEGKKKSNRSGRSSKDDGNFRAGTDTGEVAEEDGDLLAGETVERFPHEAELVRRCSEVGVKMVVACSTGPEDWDDTAGLDSSLYKPQVGIHPWYVTEEMAEVEAGTSWMPKMRRLLEANPSFGVGEIGIDKIRAREVPMEVQMKVFKRQLELAAELGRPVSLHCVRAYGQLLDTLKEVDERIPAIVLHAYGGSAELVKDFLRCTQKRVYFSVSARSPSPKHLPGVLKAVPRDRLLIETDSPDQMPLDVERARLEPVGEGINDSGLIDVVLKRVAEALGQDCDEVAAFTSENAERVFGVLSPP</sequence>
<dbReference type="Pfam" id="PF01026">
    <property type="entry name" value="TatD_DNase"/>
    <property type="match status" value="1"/>
</dbReference>
<dbReference type="GO" id="GO:0000184">
    <property type="term" value="P:nuclear-transcribed mRNA catabolic process, nonsense-mediated decay"/>
    <property type="evidence" value="ECO:0007669"/>
    <property type="project" value="UniProtKB-KW"/>
</dbReference>
<gene>
    <name evidence="7" type="ORF">FOZ60_003947</name>
</gene>
<dbReference type="Pfam" id="PF03467">
    <property type="entry name" value="Smg4_UPF3"/>
    <property type="match status" value="1"/>
</dbReference>
<feature type="compositionally biased region" description="Basic and acidic residues" evidence="4">
    <location>
        <begin position="529"/>
        <end position="547"/>
    </location>
</feature>
<dbReference type="Gene3D" id="3.20.20.140">
    <property type="entry name" value="Metal-dependent hydrolases"/>
    <property type="match status" value="1"/>
</dbReference>
<protein>
    <recommendedName>
        <fullName evidence="9">TatD DNase</fullName>
    </recommendedName>
</protein>